<evidence type="ECO:0000256" key="2">
    <source>
        <dbReference type="ARBA" id="ARBA00022777"/>
    </source>
</evidence>
<dbReference type="GO" id="GO:0033785">
    <property type="term" value="F:heptose 7-phosphate kinase activity"/>
    <property type="evidence" value="ECO:0007669"/>
    <property type="project" value="TreeGrafter"/>
</dbReference>
<dbReference type="GO" id="GO:0033786">
    <property type="term" value="F:heptose-1-phosphate adenylyltransferase activity"/>
    <property type="evidence" value="ECO:0007669"/>
    <property type="project" value="TreeGrafter"/>
</dbReference>
<dbReference type="EMBL" id="JAACAK010000091">
    <property type="protein sequence ID" value="NIR75717.1"/>
    <property type="molecule type" value="Genomic_DNA"/>
</dbReference>
<dbReference type="Pfam" id="PF00294">
    <property type="entry name" value="PfkB"/>
    <property type="match status" value="1"/>
</dbReference>
<dbReference type="PANTHER" id="PTHR46969">
    <property type="entry name" value="BIFUNCTIONAL PROTEIN HLDE"/>
    <property type="match status" value="1"/>
</dbReference>
<dbReference type="InterPro" id="IPR011611">
    <property type="entry name" value="PfkB_dom"/>
</dbReference>
<gene>
    <name evidence="4" type="ORF">GWO12_11505</name>
</gene>
<dbReference type="InterPro" id="IPR029056">
    <property type="entry name" value="Ribokinase-like"/>
</dbReference>
<dbReference type="GO" id="GO:0005829">
    <property type="term" value="C:cytosol"/>
    <property type="evidence" value="ECO:0007669"/>
    <property type="project" value="TreeGrafter"/>
</dbReference>
<accession>A0AAE4ZAM3</accession>
<keyword evidence="2 4" id="KW-0418">Kinase</keyword>
<feature type="domain" description="Carbohydrate kinase PfkB" evidence="3">
    <location>
        <begin position="19"/>
        <end position="312"/>
    </location>
</feature>
<comment type="caution">
    <text evidence="4">The sequence shown here is derived from an EMBL/GenBank/DDBJ whole genome shotgun (WGS) entry which is preliminary data.</text>
</comment>
<proteinExistence type="predicted"/>
<dbReference type="InterPro" id="IPR011913">
    <property type="entry name" value="RfaE_dom_I"/>
</dbReference>
<evidence type="ECO:0000259" key="3">
    <source>
        <dbReference type="Pfam" id="PF00294"/>
    </source>
</evidence>
<evidence type="ECO:0000256" key="1">
    <source>
        <dbReference type="ARBA" id="ARBA00022679"/>
    </source>
</evidence>
<dbReference type="CDD" id="cd01172">
    <property type="entry name" value="RfaE_like"/>
    <property type="match status" value="1"/>
</dbReference>
<evidence type="ECO:0000313" key="4">
    <source>
        <dbReference type="EMBL" id="NIR75717.1"/>
    </source>
</evidence>
<dbReference type="SUPFAM" id="SSF53613">
    <property type="entry name" value="Ribokinase-like"/>
    <property type="match status" value="1"/>
</dbReference>
<keyword evidence="1" id="KW-0808">Transferase</keyword>
<name>A0AAE4ZAM3_9BACT</name>
<reference evidence="4 5" key="1">
    <citation type="submission" date="2020-01" db="EMBL/GenBank/DDBJ databases">
        <title>Genomes assembled from Gulf of Kutch pelagic sediment metagenomes.</title>
        <authorList>
            <person name="Chandrashekar M."/>
            <person name="Mahajan M.S."/>
            <person name="Dave K.J."/>
            <person name="Vatsa P."/>
            <person name="Nathani N.M."/>
        </authorList>
    </citation>
    <scope>NUCLEOTIDE SEQUENCE [LARGE SCALE GENOMIC DNA]</scope>
    <source>
        <strain evidence="4">KS3-K002</strain>
    </source>
</reference>
<organism evidence="4 5">
    <name type="scientific">Candidatus Kutchimonas denitrificans</name>
    <dbReference type="NCBI Taxonomy" id="3056748"/>
    <lineage>
        <taxon>Bacteria</taxon>
        <taxon>Pseudomonadati</taxon>
        <taxon>Gemmatimonadota</taxon>
        <taxon>Gemmatimonadia</taxon>
        <taxon>Candidatus Palauibacterales</taxon>
        <taxon>Candidatus Palauibacteraceae</taxon>
        <taxon>Candidatus Kutchimonas</taxon>
    </lineage>
</organism>
<dbReference type="Gene3D" id="3.40.1190.20">
    <property type="match status" value="1"/>
</dbReference>
<dbReference type="GO" id="GO:0016773">
    <property type="term" value="F:phosphotransferase activity, alcohol group as acceptor"/>
    <property type="evidence" value="ECO:0007669"/>
    <property type="project" value="InterPro"/>
</dbReference>
<dbReference type="Proteomes" id="UP000702544">
    <property type="component" value="Unassembled WGS sequence"/>
</dbReference>
<protein>
    <submittedName>
        <fullName evidence="4">D-glycero-beta-D-manno-heptose-7-phosphate kinase</fullName>
    </submittedName>
</protein>
<dbReference type="InterPro" id="IPR002173">
    <property type="entry name" value="Carboh/pur_kinase_PfkB_CS"/>
</dbReference>
<sequence length="330" mass="35107">MPIDRKRIDELLERTRDVRIAVVGDCMLDIYLTGTVGRISPEAPVPVVHVSQERWAPGGAANVAGAVTALGAECELVGVVGLDSASRQLVDALARLGVAGDRLVTVPERQTTTKTRIMARHQHVVRFDRETDADVSEDVARRLLENVEEVADSVDAIILQDYNKGALVPAVIQGTIEIAQRGAIPAVADPKFARFFEYSGVHLFKPNAHELAAALGTPSAPREPDGLRAASERIGCQFLLLTLAEEGMILYGRDDSFHHIHAVARDVFDVSGAGDIVTATVAVCLAAGGTEIEAAMVANYAAGVEVSKSGVVPVRPDEILAALDEHSETA</sequence>
<evidence type="ECO:0000313" key="5">
    <source>
        <dbReference type="Proteomes" id="UP000702544"/>
    </source>
</evidence>
<dbReference type="PROSITE" id="PS00583">
    <property type="entry name" value="PFKB_KINASES_1"/>
    <property type="match status" value="1"/>
</dbReference>
<dbReference type="AlphaFoldDB" id="A0AAE4ZAM3"/>
<dbReference type="PANTHER" id="PTHR46969:SF1">
    <property type="entry name" value="BIFUNCTIONAL PROTEIN HLDE"/>
    <property type="match status" value="1"/>
</dbReference>